<sequence length="58" mass="6907">MSIDPCDKNIWNIIEKAIVDEEKEIKWKRQLEQGISLASLNKVDKEMFQQYVCRIPQI</sequence>
<reference evidence="1 2" key="1">
    <citation type="submission" date="2017-02" db="EMBL/GenBank/DDBJ databases">
        <authorList>
            <person name="Dridi B."/>
        </authorList>
    </citation>
    <scope>NUCLEOTIDE SEQUENCE [LARGE SCALE GENOMIC DNA]</scope>
    <source>
        <strain evidence="1 2">JB380</strain>
    </source>
</reference>
<proteinExistence type="predicted"/>
<comment type="caution">
    <text evidence="1">The sequence shown here is derived from an EMBL/GenBank/DDBJ whole genome shotgun (WGS) entry which is preliminary data.</text>
</comment>
<evidence type="ECO:0000313" key="1">
    <source>
        <dbReference type="EMBL" id="SJN14497.1"/>
    </source>
</evidence>
<dbReference type="AlphaFoldDB" id="A0A1R4I3R2"/>
<gene>
    <name evidence="1" type="ORF">CZ787_15440</name>
</gene>
<organism evidence="1 2">
    <name type="scientific">Halomonas citrativorans</name>
    <dbReference type="NCBI Taxonomy" id="2742612"/>
    <lineage>
        <taxon>Bacteria</taxon>
        <taxon>Pseudomonadati</taxon>
        <taxon>Pseudomonadota</taxon>
        <taxon>Gammaproteobacteria</taxon>
        <taxon>Oceanospirillales</taxon>
        <taxon>Halomonadaceae</taxon>
        <taxon>Halomonas</taxon>
    </lineage>
</organism>
<protein>
    <submittedName>
        <fullName evidence="1">Uncharacterized protein</fullName>
    </submittedName>
</protein>
<name>A0A1R4I3R2_9GAMM</name>
<dbReference type="Proteomes" id="UP000196331">
    <property type="component" value="Unassembled WGS sequence"/>
</dbReference>
<dbReference type="EMBL" id="FUKM01000057">
    <property type="protein sequence ID" value="SJN14497.1"/>
    <property type="molecule type" value="Genomic_DNA"/>
</dbReference>
<evidence type="ECO:0000313" key="2">
    <source>
        <dbReference type="Proteomes" id="UP000196331"/>
    </source>
</evidence>
<accession>A0A1R4I3R2</accession>